<organism evidence="2 3">
    <name type="scientific">Tigheibacillus jepli</name>
    <dbReference type="NCBI Taxonomy" id="3035914"/>
    <lineage>
        <taxon>Bacteria</taxon>
        <taxon>Bacillati</taxon>
        <taxon>Bacillota</taxon>
        <taxon>Bacilli</taxon>
        <taxon>Bacillales</taxon>
        <taxon>Bacillaceae</taxon>
        <taxon>Tigheibacillus</taxon>
    </lineage>
</organism>
<keyword evidence="3" id="KW-1185">Reference proteome</keyword>
<evidence type="ECO:0000313" key="3">
    <source>
        <dbReference type="Proteomes" id="UP001228376"/>
    </source>
</evidence>
<comment type="caution">
    <text evidence="2">The sequence shown here is derived from an EMBL/GenBank/DDBJ whole genome shotgun (WGS) entry which is preliminary data.</text>
</comment>
<feature type="transmembrane region" description="Helical" evidence="1">
    <location>
        <begin position="37"/>
        <end position="54"/>
    </location>
</feature>
<keyword evidence="1" id="KW-0472">Membrane</keyword>
<name>A0ABU5CIU2_9BACI</name>
<keyword evidence="1" id="KW-0812">Transmembrane</keyword>
<gene>
    <name evidence="2" type="ORF">P5G51_013375</name>
</gene>
<evidence type="ECO:0000313" key="2">
    <source>
        <dbReference type="EMBL" id="MDY0406248.1"/>
    </source>
</evidence>
<dbReference type="Proteomes" id="UP001228376">
    <property type="component" value="Unassembled WGS sequence"/>
</dbReference>
<dbReference type="EMBL" id="JAROCA020000001">
    <property type="protein sequence ID" value="MDY0406248.1"/>
    <property type="molecule type" value="Genomic_DNA"/>
</dbReference>
<accession>A0ABU5CIU2</accession>
<feature type="transmembrane region" description="Helical" evidence="1">
    <location>
        <begin position="6"/>
        <end position="25"/>
    </location>
</feature>
<proteinExistence type="predicted"/>
<protein>
    <submittedName>
        <fullName evidence="2">Uncharacterized protein</fullName>
    </submittedName>
</protein>
<sequence>MTIVFSIYGLFILFVFNYLILKLCLRLNIKTRRQNGIFRFSNIMILILLITSYVDVLNAAN</sequence>
<keyword evidence="1" id="KW-1133">Transmembrane helix</keyword>
<evidence type="ECO:0000256" key="1">
    <source>
        <dbReference type="SAM" id="Phobius"/>
    </source>
</evidence>
<dbReference type="RefSeq" id="WP_306068041.1">
    <property type="nucleotide sequence ID" value="NZ_JAROCA020000001.1"/>
</dbReference>
<reference evidence="2 3" key="1">
    <citation type="submission" date="2023-10" db="EMBL/GenBank/DDBJ databases">
        <title>179-bfca-hs.</title>
        <authorList>
            <person name="Miliotis G."/>
            <person name="Sengupta P."/>
            <person name="Hameed A."/>
            <person name="Chuvochina M."/>
            <person name="Mcdonagh F."/>
            <person name="Simpson A.C."/>
            <person name="Singh N.K."/>
            <person name="Rekha P.D."/>
            <person name="Raman K."/>
            <person name="Hugenholtz P."/>
            <person name="Venkateswaran K."/>
        </authorList>
    </citation>
    <scope>NUCLEOTIDE SEQUENCE [LARGE SCALE GENOMIC DNA]</scope>
    <source>
        <strain evidence="2 3">179-BFC-A-HS</strain>
    </source>
</reference>